<dbReference type="Proteomes" id="UP000832041">
    <property type="component" value="Chromosome"/>
</dbReference>
<protein>
    <submittedName>
        <fullName evidence="2">Alkaline shock response membrane anchor protein AmaP</fullName>
    </submittedName>
</protein>
<keyword evidence="1" id="KW-1133">Transmembrane helix</keyword>
<keyword evidence="1" id="KW-0472">Membrane</keyword>
<accession>A0ABY4L1P8</accession>
<reference evidence="2 3" key="1">
    <citation type="submission" date="2020-04" db="EMBL/GenBank/DDBJ databases">
        <title>Thermobifida alba genome sequencing and assembly.</title>
        <authorList>
            <person name="Luzics S."/>
            <person name="Horvath B."/>
            <person name="Nagy I."/>
            <person name="Toth A."/>
            <person name="Nagy I."/>
            <person name="Kukolya J."/>
        </authorList>
    </citation>
    <scope>NUCLEOTIDE SEQUENCE [LARGE SCALE GENOMIC DNA]</scope>
    <source>
        <strain evidence="2 3">DSM 43795</strain>
    </source>
</reference>
<dbReference type="EMBL" id="CP051627">
    <property type="protein sequence ID" value="UPT20393.1"/>
    <property type="molecule type" value="Genomic_DNA"/>
</dbReference>
<evidence type="ECO:0000313" key="3">
    <source>
        <dbReference type="Proteomes" id="UP000832041"/>
    </source>
</evidence>
<sequence>MNTRTAINRILLALVGLALLAGGLLALAGGLDLYRRWGLTPPGRWPWSAPDGVLLDSAALSGLSDRFWWWLVPTVLLALLALWWLLGRSRRPDLEIPTPDGASPAGGVTLDDSALADAITADTARLPGVDHARTRIVGGARRPRALVSVTLTPHGAPASVLRQLWTGPLRRVVHSTGWDGLPAEARFRVARHRMRRAE</sequence>
<feature type="transmembrane region" description="Helical" evidence="1">
    <location>
        <begin position="67"/>
        <end position="86"/>
    </location>
</feature>
<keyword evidence="1" id="KW-0812">Transmembrane</keyword>
<dbReference type="RefSeq" id="WP_248592652.1">
    <property type="nucleotide sequence ID" value="NZ_BAABEB010000012.1"/>
</dbReference>
<name>A0ABY4L1P8_THEAE</name>
<evidence type="ECO:0000313" key="2">
    <source>
        <dbReference type="EMBL" id="UPT20393.1"/>
    </source>
</evidence>
<keyword evidence="3" id="KW-1185">Reference proteome</keyword>
<proteinExistence type="predicted"/>
<evidence type="ECO:0000256" key="1">
    <source>
        <dbReference type="SAM" id="Phobius"/>
    </source>
</evidence>
<organism evidence="2 3">
    <name type="scientific">Thermobifida alba</name>
    <name type="common">Thermomonospora alba</name>
    <dbReference type="NCBI Taxonomy" id="53522"/>
    <lineage>
        <taxon>Bacteria</taxon>
        <taxon>Bacillati</taxon>
        <taxon>Actinomycetota</taxon>
        <taxon>Actinomycetes</taxon>
        <taxon>Streptosporangiales</taxon>
        <taxon>Nocardiopsidaceae</taxon>
        <taxon>Thermobifida</taxon>
    </lineage>
</organism>
<gene>
    <name evidence="2" type="ORF">FOF52_04950</name>
</gene>